<keyword evidence="1" id="KW-0732">Signal</keyword>
<dbReference type="OrthoDB" id="224351at2"/>
<accession>A0A5C5VX59</accession>
<name>A0A5C5VX59_9BACT</name>
<gene>
    <name evidence="2" type="ORF">Pla111_21580</name>
</gene>
<sequence length="997" mass="107596" precursor="true">MRRSSSAVVLVLMLGAGVSLPPRVARAQTPEAENRFIERLVQQGAGDLAITYLERADQDPLVPEAVRRAAPYRRAAILVDLATGERNANRRTQRLDEAAAAIRQLDRPADPTTVEAQALSDAVGRLALATADEARRAALAARNTERDSSKKLSSARGLLREAKSRLTEAIDLNEAELATLRGVVATSEPGRRRTELKLRLAQARLLLARLDNEAAATYPAGSETANRLNRAAAERLAELYEKYSKWVVGLYAHLYEGRCYRELGEYALATSCLESLITQPTTTPELVRLVILAKAELIALRVSNGELALAIESGEEWLKQIERSERTTAEAATLRYWLGEAYLLDAEAPQATETQRLRRLRAARENLDAAARIPSEQQALARARWANATAALGIDREKPETFADAYQAGKDAIDSYSAASVGLSTAEADDKSAREDFLAQQAEANEAGQSALEAALELSDRSSPIEQVNEARYLLAYLFYNEQRDDRAANLAATVALKSPDDPSAEAAARLALAALQRRGQQTLPPEERERVGANLMRLAEFTASKWPRSEAAEIALGLMLARLLEANDTAAARQLVTRAPETLRPALALRLAAAEWERLSKSAEVNESARSAARAELEERLSAAAAARAGVPLRATAALYLAEAALDAGQPTAAEPYLNDPEHGVLATLAAEGLHAERAAFAAAASRVATRALALQPDGAERFASALEQMVSIAASQPEPDQAIRESLLALALKQQADLTVFSEDESRRKAAVAALAITLARLAEPLASSDWNTSLWRCQSLLRLAEAAGSADDERQESLVRDASEAFAALAGRLQAEPGFAPSETAGLAVQLQLAECERRLGEHAKAYATFAELLAQRPALLEVQRSAALALQEWGASEKNAERIERAIAGDRPNAGGKNTVWGWAKLAAVAGQAMGNDPARRDLYFEAWLNVARARYAAANLATGEQRAAQLRKAASTVRAMQRQYPGLGGEERKTQFAQLQQQIETALNASNG</sequence>
<dbReference type="EMBL" id="SJPH01000004">
    <property type="protein sequence ID" value="TWT43208.1"/>
    <property type="molecule type" value="Genomic_DNA"/>
</dbReference>
<proteinExistence type="predicted"/>
<evidence type="ECO:0008006" key="4">
    <source>
        <dbReference type="Google" id="ProtNLM"/>
    </source>
</evidence>
<keyword evidence="3" id="KW-1185">Reference proteome</keyword>
<evidence type="ECO:0000256" key="1">
    <source>
        <dbReference type="SAM" id="SignalP"/>
    </source>
</evidence>
<protein>
    <recommendedName>
        <fullName evidence="4">Tetratricopeptide repeat protein</fullName>
    </recommendedName>
</protein>
<dbReference type="Proteomes" id="UP000318995">
    <property type="component" value="Unassembled WGS sequence"/>
</dbReference>
<feature type="signal peptide" evidence="1">
    <location>
        <begin position="1"/>
        <end position="27"/>
    </location>
</feature>
<feature type="chain" id="PRO_5023073442" description="Tetratricopeptide repeat protein" evidence="1">
    <location>
        <begin position="28"/>
        <end position="997"/>
    </location>
</feature>
<comment type="caution">
    <text evidence="2">The sequence shown here is derived from an EMBL/GenBank/DDBJ whole genome shotgun (WGS) entry which is preliminary data.</text>
</comment>
<dbReference type="RefSeq" id="WP_146574145.1">
    <property type="nucleotide sequence ID" value="NZ_SJPH01000004.1"/>
</dbReference>
<evidence type="ECO:0000313" key="3">
    <source>
        <dbReference type="Proteomes" id="UP000318995"/>
    </source>
</evidence>
<dbReference type="AlphaFoldDB" id="A0A5C5VX59"/>
<organism evidence="2 3">
    <name type="scientific">Botrimarina hoheduenensis</name>
    <dbReference type="NCBI Taxonomy" id="2528000"/>
    <lineage>
        <taxon>Bacteria</taxon>
        <taxon>Pseudomonadati</taxon>
        <taxon>Planctomycetota</taxon>
        <taxon>Planctomycetia</taxon>
        <taxon>Pirellulales</taxon>
        <taxon>Lacipirellulaceae</taxon>
        <taxon>Botrimarina</taxon>
    </lineage>
</organism>
<evidence type="ECO:0000313" key="2">
    <source>
        <dbReference type="EMBL" id="TWT43208.1"/>
    </source>
</evidence>
<reference evidence="2 3" key="1">
    <citation type="submission" date="2019-02" db="EMBL/GenBank/DDBJ databases">
        <title>Deep-cultivation of Planctomycetes and their phenomic and genomic characterization uncovers novel biology.</title>
        <authorList>
            <person name="Wiegand S."/>
            <person name="Jogler M."/>
            <person name="Boedeker C."/>
            <person name="Pinto D."/>
            <person name="Vollmers J."/>
            <person name="Rivas-Marin E."/>
            <person name="Kohn T."/>
            <person name="Peeters S.H."/>
            <person name="Heuer A."/>
            <person name="Rast P."/>
            <person name="Oberbeckmann S."/>
            <person name="Bunk B."/>
            <person name="Jeske O."/>
            <person name="Meyerdierks A."/>
            <person name="Storesund J.E."/>
            <person name="Kallscheuer N."/>
            <person name="Luecker S."/>
            <person name="Lage O.M."/>
            <person name="Pohl T."/>
            <person name="Merkel B.J."/>
            <person name="Hornburger P."/>
            <person name="Mueller R.-W."/>
            <person name="Bruemmer F."/>
            <person name="Labrenz M."/>
            <person name="Spormann A.M."/>
            <person name="Op Den Camp H."/>
            <person name="Overmann J."/>
            <person name="Amann R."/>
            <person name="Jetten M.S.M."/>
            <person name="Mascher T."/>
            <person name="Medema M.H."/>
            <person name="Devos D.P."/>
            <person name="Kaster A.-K."/>
            <person name="Ovreas L."/>
            <person name="Rohde M."/>
            <person name="Galperin M.Y."/>
            <person name="Jogler C."/>
        </authorList>
    </citation>
    <scope>NUCLEOTIDE SEQUENCE [LARGE SCALE GENOMIC DNA]</scope>
    <source>
        <strain evidence="2 3">Pla111</strain>
    </source>
</reference>